<accession>A0ABW3X1Q9</accession>
<comment type="caution">
    <text evidence="2">The sequence shown here is derived from an EMBL/GenBank/DDBJ whole genome shotgun (WGS) entry which is preliminary data.</text>
</comment>
<keyword evidence="1" id="KW-0472">Membrane</keyword>
<dbReference type="EMBL" id="JBHTND010000021">
    <property type="protein sequence ID" value="MFD1302981.1"/>
    <property type="molecule type" value="Genomic_DNA"/>
</dbReference>
<keyword evidence="1" id="KW-0812">Transmembrane</keyword>
<name>A0ABW3X1Q9_9HYPH</name>
<sequence length="45" mass="5219">MIASTALELLLIGLAVWQLIVVRRSIRADREREERRQPDSRQDTG</sequence>
<protein>
    <submittedName>
        <fullName evidence="2">Uncharacterized protein</fullName>
    </submittedName>
</protein>
<dbReference type="Proteomes" id="UP001597176">
    <property type="component" value="Unassembled WGS sequence"/>
</dbReference>
<feature type="transmembrane region" description="Helical" evidence="1">
    <location>
        <begin position="6"/>
        <end position="26"/>
    </location>
</feature>
<gene>
    <name evidence="2" type="ORF">ACFQ4G_15515</name>
</gene>
<dbReference type="RefSeq" id="WP_238205727.1">
    <property type="nucleotide sequence ID" value="NZ_JBHTND010000021.1"/>
</dbReference>
<evidence type="ECO:0000256" key="1">
    <source>
        <dbReference type="SAM" id="Phobius"/>
    </source>
</evidence>
<proteinExistence type="predicted"/>
<evidence type="ECO:0000313" key="3">
    <source>
        <dbReference type="Proteomes" id="UP001597176"/>
    </source>
</evidence>
<keyword evidence="3" id="KW-1185">Reference proteome</keyword>
<reference evidence="3" key="1">
    <citation type="journal article" date="2019" name="Int. J. Syst. Evol. Microbiol.">
        <title>The Global Catalogue of Microorganisms (GCM) 10K type strain sequencing project: providing services to taxonomists for standard genome sequencing and annotation.</title>
        <authorList>
            <consortium name="The Broad Institute Genomics Platform"/>
            <consortium name="The Broad Institute Genome Sequencing Center for Infectious Disease"/>
            <person name="Wu L."/>
            <person name="Ma J."/>
        </authorList>
    </citation>
    <scope>NUCLEOTIDE SEQUENCE [LARGE SCALE GENOMIC DNA]</scope>
    <source>
        <strain evidence="3">CCUG 56108</strain>
    </source>
</reference>
<organism evidence="2 3">
    <name type="scientific">Methylobacterium marchantiae</name>
    <dbReference type="NCBI Taxonomy" id="600331"/>
    <lineage>
        <taxon>Bacteria</taxon>
        <taxon>Pseudomonadati</taxon>
        <taxon>Pseudomonadota</taxon>
        <taxon>Alphaproteobacteria</taxon>
        <taxon>Hyphomicrobiales</taxon>
        <taxon>Methylobacteriaceae</taxon>
        <taxon>Methylobacterium</taxon>
    </lineage>
</organism>
<evidence type="ECO:0000313" key="2">
    <source>
        <dbReference type="EMBL" id="MFD1302981.1"/>
    </source>
</evidence>
<keyword evidence="1" id="KW-1133">Transmembrane helix</keyword>